<gene>
    <name evidence="3" type="ORF">A2815_01745</name>
</gene>
<dbReference type="SUPFAM" id="SSF56601">
    <property type="entry name" value="beta-lactamase/transpeptidase-like"/>
    <property type="match status" value="1"/>
</dbReference>
<sequence>MKEKIKGRIYQAIEEKVFPACAVGVVRKNGERIIVPAGRFTFDHSAPEINENSIFDTASITKSIPTSSLVLKLIDEGKLKAEDKLINFIPEFRNSNRENVLIKHLLTQILDYDFRLSEYKNEPPDKILKVIFTKEFKSRPGEKYFYTNATSILLGLVVERIFGESLDKLGEKYFFKPLQMKRTLFKPLKKFPKNEIVPTEIQEWRGGLIQGEVHDESAFALEKKMVVGSAGLFSTAPDLLNFLEMLLNNGSFNGKKYFSPKIINQIQTNQLVDIGQYAGLGWELNQPRYMGKHCREKTFGKTGFTGCVCVCDIEREVSFVILSNFTYPIRKPDAALINKFRSDIADIVFGNL</sequence>
<dbReference type="InterPro" id="IPR050789">
    <property type="entry name" value="Diverse_Enzym_Activities"/>
</dbReference>
<dbReference type="InterPro" id="IPR001466">
    <property type="entry name" value="Beta-lactam-related"/>
</dbReference>
<protein>
    <recommendedName>
        <fullName evidence="2">Beta-lactamase-related domain-containing protein</fullName>
    </recommendedName>
</protein>
<dbReference type="Gene3D" id="3.40.710.10">
    <property type="entry name" value="DD-peptidase/beta-lactamase superfamily"/>
    <property type="match status" value="1"/>
</dbReference>
<evidence type="ECO:0000256" key="1">
    <source>
        <dbReference type="ARBA" id="ARBA00022801"/>
    </source>
</evidence>
<proteinExistence type="predicted"/>
<dbReference type="InterPro" id="IPR012338">
    <property type="entry name" value="Beta-lactam/transpept-like"/>
</dbReference>
<dbReference type="Proteomes" id="UP000176974">
    <property type="component" value="Unassembled WGS sequence"/>
</dbReference>
<dbReference type="GO" id="GO:0016787">
    <property type="term" value="F:hydrolase activity"/>
    <property type="evidence" value="ECO:0007669"/>
    <property type="project" value="UniProtKB-KW"/>
</dbReference>
<dbReference type="PANTHER" id="PTHR43283">
    <property type="entry name" value="BETA-LACTAMASE-RELATED"/>
    <property type="match status" value="1"/>
</dbReference>
<evidence type="ECO:0000313" key="3">
    <source>
        <dbReference type="EMBL" id="OGZ35214.1"/>
    </source>
</evidence>
<comment type="caution">
    <text evidence="3">The sequence shown here is derived from an EMBL/GenBank/DDBJ whole genome shotgun (WGS) entry which is preliminary data.</text>
</comment>
<evidence type="ECO:0000259" key="2">
    <source>
        <dbReference type="Pfam" id="PF00144"/>
    </source>
</evidence>
<name>A0A1G2FAW0_9BACT</name>
<dbReference type="Pfam" id="PF00144">
    <property type="entry name" value="Beta-lactamase"/>
    <property type="match status" value="1"/>
</dbReference>
<keyword evidence="1" id="KW-0378">Hydrolase</keyword>
<evidence type="ECO:0000313" key="4">
    <source>
        <dbReference type="Proteomes" id="UP000176974"/>
    </source>
</evidence>
<feature type="domain" description="Beta-lactamase-related" evidence="2">
    <location>
        <begin position="19"/>
        <end position="334"/>
    </location>
</feature>
<accession>A0A1G2FAW0</accession>
<dbReference type="EMBL" id="MHMY01000014">
    <property type="protein sequence ID" value="OGZ35214.1"/>
    <property type="molecule type" value="Genomic_DNA"/>
</dbReference>
<dbReference type="AlphaFoldDB" id="A0A1G2FAW0"/>
<dbReference type="PANTHER" id="PTHR43283:SF11">
    <property type="entry name" value="BETA-LACTAMASE-RELATED DOMAIN-CONTAINING PROTEIN"/>
    <property type="match status" value="1"/>
</dbReference>
<reference evidence="3 4" key="1">
    <citation type="journal article" date="2016" name="Nat. Commun.">
        <title>Thousands of microbial genomes shed light on interconnected biogeochemical processes in an aquifer system.</title>
        <authorList>
            <person name="Anantharaman K."/>
            <person name="Brown C.T."/>
            <person name="Hug L.A."/>
            <person name="Sharon I."/>
            <person name="Castelle C.J."/>
            <person name="Probst A.J."/>
            <person name="Thomas B.C."/>
            <person name="Singh A."/>
            <person name="Wilkins M.J."/>
            <person name="Karaoz U."/>
            <person name="Brodie E.L."/>
            <person name="Williams K.H."/>
            <person name="Hubbard S.S."/>
            <person name="Banfield J.F."/>
        </authorList>
    </citation>
    <scope>NUCLEOTIDE SEQUENCE [LARGE SCALE GENOMIC DNA]</scope>
</reference>
<organism evidence="3 4">
    <name type="scientific">Candidatus Portnoybacteria bacterium RIFCSPHIGHO2_01_FULL_40_12b</name>
    <dbReference type="NCBI Taxonomy" id="1801994"/>
    <lineage>
        <taxon>Bacteria</taxon>
        <taxon>Candidatus Portnoyibacteriota</taxon>
    </lineage>
</organism>